<dbReference type="Gene3D" id="2.60.40.10">
    <property type="entry name" value="Immunoglobulins"/>
    <property type="match status" value="1"/>
</dbReference>
<protein>
    <recommendedName>
        <fullName evidence="10">Ig-like domain-containing protein</fullName>
    </recommendedName>
</protein>
<feature type="signal peptide" evidence="9">
    <location>
        <begin position="1"/>
        <end position="18"/>
    </location>
</feature>
<evidence type="ECO:0000256" key="2">
    <source>
        <dbReference type="ARBA" id="ARBA00004479"/>
    </source>
</evidence>
<evidence type="ECO:0000259" key="10">
    <source>
        <dbReference type="PROSITE" id="PS50835"/>
    </source>
</evidence>
<dbReference type="InterPro" id="IPR051116">
    <property type="entry name" value="Surface_Rcpt/Adhesion_Mol"/>
</dbReference>
<dbReference type="InterPro" id="IPR013783">
    <property type="entry name" value="Ig-like_fold"/>
</dbReference>
<dbReference type="SUPFAM" id="SSF48726">
    <property type="entry name" value="Immunoglobulin"/>
    <property type="match status" value="1"/>
</dbReference>
<feature type="chain" id="PRO_5043530537" description="Ig-like domain-containing protein" evidence="9">
    <location>
        <begin position="19"/>
        <end position="224"/>
    </location>
</feature>
<feature type="region of interest" description="Disordered" evidence="8">
    <location>
        <begin position="205"/>
        <end position="224"/>
    </location>
</feature>
<dbReference type="GO" id="GO:0042995">
    <property type="term" value="C:cell projection"/>
    <property type="evidence" value="ECO:0007669"/>
    <property type="project" value="UniProtKB-SubCell"/>
</dbReference>
<feature type="domain" description="Ig-like" evidence="10">
    <location>
        <begin position="145"/>
        <end position="221"/>
    </location>
</feature>
<dbReference type="InterPro" id="IPR007110">
    <property type="entry name" value="Ig-like_dom"/>
</dbReference>
<dbReference type="SMART" id="SM00408">
    <property type="entry name" value="IGc2"/>
    <property type="match status" value="1"/>
</dbReference>
<dbReference type="InterPro" id="IPR003599">
    <property type="entry name" value="Ig_sub"/>
</dbReference>
<dbReference type="GO" id="GO:0005886">
    <property type="term" value="C:plasma membrane"/>
    <property type="evidence" value="ECO:0007669"/>
    <property type="project" value="TreeGrafter"/>
</dbReference>
<evidence type="ECO:0000256" key="6">
    <source>
        <dbReference type="ARBA" id="ARBA00023273"/>
    </source>
</evidence>
<evidence type="ECO:0000256" key="4">
    <source>
        <dbReference type="ARBA" id="ARBA00022989"/>
    </source>
</evidence>
<evidence type="ECO:0000256" key="1">
    <source>
        <dbReference type="ARBA" id="ARBA00004316"/>
    </source>
</evidence>
<evidence type="ECO:0000256" key="3">
    <source>
        <dbReference type="ARBA" id="ARBA00022692"/>
    </source>
</evidence>
<dbReference type="PROSITE" id="PS00290">
    <property type="entry name" value="IG_MHC"/>
    <property type="match status" value="1"/>
</dbReference>
<keyword evidence="3" id="KW-0812">Transmembrane</keyword>
<sequence>MKTLLVALVIALVHCSNAELIIRGPTEPVLAWRPFKVECLLNSSEYTINDVRMEHFYNEWRNVTVDKKGPRCFRPMTAVRGEDKLTLEILFLAPMQGGLYRCVLDGPNVTTPEYTETLNFTVHYLYMSRPQYTRNGKRAGRCMLPPSEIVPVQVQPGDNVEVTCSVSSSENPDIFWYKEGDDWILPSSVLRLESVNAQDEGLYTCNAEHPPSPPSARTSLSELF</sequence>
<evidence type="ECO:0000256" key="5">
    <source>
        <dbReference type="ARBA" id="ARBA00023180"/>
    </source>
</evidence>
<keyword evidence="5" id="KW-0325">Glycoprotein</keyword>
<feature type="compositionally biased region" description="Polar residues" evidence="8">
    <location>
        <begin position="215"/>
        <end position="224"/>
    </location>
</feature>
<name>A0AAW0N9W5_9GOBI</name>
<evidence type="ECO:0000313" key="12">
    <source>
        <dbReference type="Proteomes" id="UP001460270"/>
    </source>
</evidence>
<evidence type="ECO:0000313" key="11">
    <source>
        <dbReference type="EMBL" id="KAK7887283.1"/>
    </source>
</evidence>
<dbReference type="Pfam" id="PF13927">
    <property type="entry name" value="Ig_3"/>
    <property type="match status" value="1"/>
</dbReference>
<dbReference type="EMBL" id="JBBPFD010000019">
    <property type="protein sequence ID" value="KAK7887283.1"/>
    <property type="molecule type" value="Genomic_DNA"/>
</dbReference>
<keyword evidence="12" id="KW-1185">Reference proteome</keyword>
<keyword evidence="4" id="KW-1133">Transmembrane helix</keyword>
<keyword evidence="9" id="KW-0732">Signal</keyword>
<proteinExistence type="predicted"/>
<evidence type="ECO:0000256" key="7">
    <source>
        <dbReference type="ARBA" id="ARBA00023319"/>
    </source>
</evidence>
<organism evidence="11 12">
    <name type="scientific">Mugilogobius chulae</name>
    <name type="common">yellowstripe goby</name>
    <dbReference type="NCBI Taxonomy" id="88201"/>
    <lineage>
        <taxon>Eukaryota</taxon>
        <taxon>Metazoa</taxon>
        <taxon>Chordata</taxon>
        <taxon>Craniata</taxon>
        <taxon>Vertebrata</taxon>
        <taxon>Euteleostomi</taxon>
        <taxon>Actinopterygii</taxon>
        <taxon>Neopterygii</taxon>
        <taxon>Teleostei</taxon>
        <taxon>Neoteleostei</taxon>
        <taxon>Acanthomorphata</taxon>
        <taxon>Gobiaria</taxon>
        <taxon>Gobiiformes</taxon>
        <taxon>Gobioidei</taxon>
        <taxon>Gobiidae</taxon>
        <taxon>Gobionellinae</taxon>
        <taxon>Mugilogobius</taxon>
    </lineage>
</organism>
<dbReference type="GO" id="GO:0007155">
    <property type="term" value="P:cell adhesion"/>
    <property type="evidence" value="ECO:0007669"/>
    <property type="project" value="TreeGrafter"/>
</dbReference>
<dbReference type="PROSITE" id="PS50835">
    <property type="entry name" value="IG_LIKE"/>
    <property type="match status" value="1"/>
</dbReference>
<dbReference type="CDD" id="cd00096">
    <property type="entry name" value="Ig"/>
    <property type="match status" value="1"/>
</dbReference>
<dbReference type="PANTHER" id="PTHR11973:SF23">
    <property type="entry name" value="C-ANSWER"/>
    <property type="match status" value="1"/>
</dbReference>
<dbReference type="PANTHER" id="PTHR11973">
    <property type="entry name" value="CELL SURFACE GLYCOPROTEIN MUC18-RELATED"/>
    <property type="match status" value="1"/>
</dbReference>
<keyword evidence="4" id="KW-0472">Membrane</keyword>
<dbReference type="InterPro" id="IPR036179">
    <property type="entry name" value="Ig-like_dom_sf"/>
</dbReference>
<dbReference type="InterPro" id="IPR003006">
    <property type="entry name" value="Ig/MHC_CS"/>
</dbReference>
<gene>
    <name evidence="11" type="ORF">WMY93_026904</name>
</gene>
<dbReference type="InterPro" id="IPR003598">
    <property type="entry name" value="Ig_sub2"/>
</dbReference>
<dbReference type="AlphaFoldDB" id="A0AAW0N9W5"/>
<dbReference type="SMART" id="SM00409">
    <property type="entry name" value="IG"/>
    <property type="match status" value="1"/>
</dbReference>
<dbReference type="Proteomes" id="UP001460270">
    <property type="component" value="Unassembled WGS sequence"/>
</dbReference>
<comment type="caution">
    <text evidence="11">The sequence shown here is derived from an EMBL/GenBank/DDBJ whole genome shotgun (WGS) entry which is preliminary data.</text>
</comment>
<comment type="subcellular location">
    <subcellularLocation>
        <location evidence="1">Cell projection</location>
    </subcellularLocation>
    <subcellularLocation>
        <location evidence="2">Membrane</location>
        <topology evidence="2">Single-pass type I membrane protein</topology>
    </subcellularLocation>
</comment>
<keyword evidence="7" id="KW-0393">Immunoglobulin domain</keyword>
<keyword evidence="6" id="KW-0966">Cell projection</keyword>
<evidence type="ECO:0000256" key="9">
    <source>
        <dbReference type="SAM" id="SignalP"/>
    </source>
</evidence>
<accession>A0AAW0N9W5</accession>
<evidence type="ECO:0000256" key="8">
    <source>
        <dbReference type="SAM" id="MobiDB-lite"/>
    </source>
</evidence>
<reference evidence="12" key="1">
    <citation type="submission" date="2024-04" db="EMBL/GenBank/DDBJ databases">
        <title>Salinicola lusitanus LLJ914,a marine bacterium isolated from the Okinawa Trough.</title>
        <authorList>
            <person name="Li J."/>
        </authorList>
    </citation>
    <scope>NUCLEOTIDE SEQUENCE [LARGE SCALE GENOMIC DNA]</scope>
</reference>